<feature type="region of interest" description="Disordered" evidence="2">
    <location>
        <begin position="417"/>
        <end position="476"/>
    </location>
</feature>
<sequence>MAAVPGNGTSRSDDGRDLEALPTTEVLAIARQAMDVLADRLSGPTTLGAFDRVVPAPPDLEWAGKDTVAPIVPGETAHGPDFVAPPPLFARGSLPVIHREVEDLGRVLTAVHTALAGHAAQALEDGGLREPMLGIPGGARPFRDAPDWMVRTLRISRPEARRRIRRARPTQPPVPELSGHQRGPTFPVLAEAFRHGRIDPDTLDLITTALQETRKDAEAGGAEERLTQEWLTRGEDMLTGQGCVLDAESMRHACARWREWAQHTLNPDGAEPSDALPNVRQGLSYQGKRRQFHHWKIVADDLQHEVLSTIAGAATNPRSKDAKDPTVPEGETMAEGETAAEDATDADPEPDRRWDDAAGLATDPRTRHQRQLDGLTSALLGALSLTDGNGLPDSGGSRPVVMVSIDYETLAGQWDQLPARDDATPNPAEPPGPPAPPEPPAPPGPSEPSEPPRSPGPSKPTEPSEPPDSPERLPFDLGTHRSEAVFTGPISPTIIRTLACDADLLPVVLGGAGQVLDVGRAQRLFPARLRRAVTARDGGCAAPGCTMPAPWTEVHHIQWWTRGGPTSVDNGVLLCNRHHLAVHAGSWDITLEDGIPWFVPAPFIDPFRTPLRNHYWRS</sequence>
<feature type="region of interest" description="Disordered" evidence="2">
    <location>
        <begin position="310"/>
        <end position="370"/>
    </location>
</feature>
<proteinExistence type="inferred from homology"/>
<dbReference type="Gene3D" id="1.10.30.50">
    <property type="match status" value="1"/>
</dbReference>
<keyword evidence="4" id="KW-0255">Endonuclease</keyword>
<dbReference type="Pfam" id="PF01844">
    <property type="entry name" value="HNH"/>
    <property type="match status" value="1"/>
</dbReference>
<gene>
    <name evidence="4" type="ORF">ABDK96_02760</name>
</gene>
<organism evidence="4 5">
    <name type="scientific">Citricoccus nitrophenolicus</name>
    <dbReference type="NCBI Taxonomy" id="863575"/>
    <lineage>
        <taxon>Bacteria</taxon>
        <taxon>Bacillati</taxon>
        <taxon>Actinomycetota</taxon>
        <taxon>Actinomycetes</taxon>
        <taxon>Micrococcales</taxon>
        <taxon>Micrococcaceae</taxon>
        <taxon>Citricoccus</taxon>
    </lineage>
</organism>
<accession>A0ABV0IEM5</accession>
<keyword evidence="4" id="KW-0540">Nuclease</keyword>
<comment type="caution">
    <text evidence="4">The sequence shown here is derived from an EMBL/GenBank/DDBJ whole genome shotgun (WGS) entry which is preliminary data.</text>
</comment>
<dbReference type="RefSeq" id="WP_347918763.1">
    <property type="nucleotide sequence ID" value="NZ_JBDXMX010000001.1"/>
</dbReference>
<keyword evidence="4" id="KW-0378">Hydrolase</keyword>
<evidence type="ECO:0000256" key="1">
    <source>
        <dbReference type="ARBA" id="ARBA00023450"/>
    </source>
</evidence>
<dbReference type="EMBL" id="JBDXMX010000001">
    <property type="protein sequence ID" value="MEO9246596.1"/>
    <property type="molecule type" value="Genomic_DNA"/>
</dbReference>
<dbReference type="CDD" id="cd00085">
    <property type="entry name" value="HNHc"/>
    <property type="match status" value="1"/>
</dbReference>
<feature type="compositionally biased region" description="Pro residues" evidence="2">
    <location>
        <begin position="427"/>
        <end position="467"/>
    </location>
</feature>
<dbReference type="InterPro" id="IPR003870">
    <property type="entry name" value="DUF222"/>
</dbReference>
<evidence type="ECO:0000256" key="2">
    <source>
        <dbReference type="SAM" id="MobiDB-lite"/>
    </source>
</evidence>
<feature type="compositionally biased region" description="Acidic residues" evidence="2">
    <location>
        <begin position="332"/>
        <end position="348"/>
    </location>
</feature>
<evidence type="ECO:0000313" key="5">
    <source>
        <dbReference type="Proteomes" id="UP001484097"/>
    </source>
</evidence>
<dbReference type="SMART" id="SM00507">
    <property type="entry name" value="HNHc"/>
    <property type="match status" value="1"/>
</dbReference>
<comment type="similarity">
    <text evidence="1">Belongs to the Rv1128c/1148c/1588c/1702c/1945/3466 family.</text>
</comment>
<dbReference type="GO" id="GO:0004519">
    <property type="term" value="F:endonuclease activity"/>
    <property type="evidence" value="ECO:0007669"/>
    <property type="project" value="UniProtKB-KW"/>
</dbReference>
<evidence type="ECO:0000313" key="4">
    <source>
        <dbReference type="EMBL" id="MEO9246596.1"/>
    </source>
</evidence>
<name>A0ABV0IEM5_9MICC</name>
<reference evidence="4 5" key="1">
    <citation type="submission" date="2024-05" db="EMBL/GenBank/DDBJ databases">
        <authorList>
            <person name="Yi C."/>
        </authorList>
    </citation>
    <scope>NUCLEOTIDE SEQUENCE [LARGE SCALE GENOMIC DNA]</scope>
    <source>
        <strain evidence="4 5">XS13</strain>
    </source>
</reference>
<dbReference type="InterPro" id="IPR002711">
    <property type="entry name" value="HNH"/>
</dbReference>
<dbReference type="InterPro" id="IPR003615">
    <property type="entry name" value="HNH_nuc"/>
</dbReference>
<protein>
    <submittedName>
        <fullName evidence="4">HNH endonuclease signature motif containing protein</fullName>
    </submittedName>
</protein>
<evidence type="ECO:0000259" key="3">
    <source>
        <dbReference type="SMART" id="SM00507"/>
    </source>
</evidence>
<dbReference type="Pfam" id="PF02720">
    <property type="entry name" value="DUF222"/>
    <property type="match status" value="1"/>
</dbReference>
<dbReference type="Proteomes" id="UP001484097">
    <property type="component" value="Unassembled WGS sequence"/>
</dbReference>
<feature type="domain" description="HNH nuclease" evidence="3">
    <location>
        <begin position="528"/>
        <end position="580"/>
    </location>
</feature>
<keyword evidence="5" id="KW-1185">Reference proteome</keyword>